<evidence type="ECO:0000313" key="2">
    <source>
        <dbReference type="EMBL" id="GBP07385.1"/>
    </source>
</evidence>
<evidence type="ECO:0000313" key="3">
    <source>
        <dbReference type="Proteomes" id="UP000299102"/>
    </source>
</evidence>
<feature type="region of interest" description="Disordered" evidence="1">
    <location>
        <begin position="136"/>
        <end position="168"/>
    </location>
</feature>
<evidence type="ECO:0000256" key="1">
    <source>
        <dbReference type="SAM" id="MobiDB-lite"/>
    </source>
</evidence>
<name>A0A4C1SZM0_EUMVA</name>
<sequence length="168" mass="18759">MAKIKRQMHIHQDARSEPQRRVAIRHALKTVICGTDVPREPPGCVENLTAAKALFIRACVNTADEIGRWRVLGVPAPAPACRPDKRRRQFPKDYFSISRKRYCCARCRENRTCNPIIDPYFGTICAPSSRQFPKLNENPRCEGNEQELSAVQRPAAAPALGPGARAPA</sequence>
<keyword evidence="3" id="KW-1185">Reference proteome</keyword>
<comment type="caution">
    <text evidence="2">The sequence shown here is derived from an EMBL/GenBank/DDBJ whole genome shotgun (WGS) entry which is preliminary data.</text>
</comment>
<dbReference type="AlphaFoldDB" id="A0A4C1SZM0"/>
<dbReference type="Proteomes" id="UP000299102">
    <property type="component" value="Unassembled WGS sequence"/>
</dbReference>
<protein>
    <submittedName>
        <fullName evidence="2">Uncharacterized protein</fullName>
    </submittedName>
</protein>
<proteinExistence type="predicted"/>
<feature type="compositionally biased region" description="Low complexity" evidence="1">
    <location>
        <begin position="153"/>
        <end position="168"/>
    </location>
</feature>
<gene>
    <name evidence="2" type="ORF">EVAR_4762_1</name>
</gene>
<organism evidence="2 3">
    <name type="scientific">Eumeta variegata</name>
    <name type="common">Bagworm moth</name>
    <name type="synonym">Eumeta japonica</name>
    <dbReference type="NCBI Taxonomy" id="151549"/>
    <lineage>
        <taxon>Eukaryota</taxon>
        <taxon>Metazoa</taxon>
        <taxon>Ecdysozoa</taxon>
        <taxon>Arthropoda</taxon>
        <taxon>Hexapoda</taxon>
        <taxon>Insecta</taxon>
        <taxon>Pterygota</taxon>
        <taxon>Neoptera</taxon>
        <taxon>Endopterygota</taxon>
        <taxon>Lepidoptera</taxon>
        <taxon>Glossata</taxon>
        <taxon>Ditrysia</taxon>
        <taxon>Tineoidea</taxon>
        <taxon>Psychidae</taxon>
        <taxon>Oiketicinae</taxon>
        <taxon>Eumeta</taxon>
    </lineage>
</organism>
<reference evidence="2 3" key="1">
    <citation type="journal article" date="2019" name="Commun. Biol.">
        <title>The bagworm genome reveals a unique fibroin gene that provides high tensile strength.</title>
        <authorList>
            <person name="Kono N."/>
            <person name="Nakamura H."/>
            <person name="Ohtoshi R."/>
            <person name="Tomita M."/>
            <person name="Numata K."/>
            <person name="Arakawa K."/>
        </authorList>
    </citation>
    <scope>NUCLEOTIDE SEQUENCE [LARGE SCALE GENOMIC DNA]</scope>
</reference>
<accession>A0A4C1SZM0</accession>
<dbReference type="EMBL" id="BGZK01000026">
    <property type="protein sequence ID" value="GBP07385.1"/>
    <property type="molecule type" value="Genomic_DNA"/>
</dbReference>